<dbReference type="Proteomes" id="UP000014760">
    <property type="component" value="Unassembled WGS sequence"/>
</dbReference>
<dbReference type="InterPro" id="IPR010074">
    <property type="entry name" value="PRibForGlyAmidine_synth_PurL"/>
</dbReference>
<evidence type="ECO:0000313" key="6">
    <source>
        <dbReference type="Proteomes" id="UP000014760"/>
    </source>
</evidence>
<evidence type="ECO:0000259" key="3">
    <source>
        <dbReference type="Pfam" id="PF02769"/>
    </source>
</evidence>
<dbReference type="SUPFAM" id="SSF55326">
    <property type="entry name" value="PurM N-terminal domain-like"/>
    <property type="match status" value="1"/>
</dbReference>
<dbReference type="GO" id="GO:0004642">
    <property type="term" value="F:phosphoribosylformylglycinamidine synthase activity"/>
    <property type="evidence" value="ECO:0007669"/>
    <property type="project" value="InterPro"/>
</dbReference>
<dbReference type="EnsemblMetazoa" id="CapteT199413">
    <property type="protein sequence ID" value="CapteP199413"/>
    <property type="gene ID" value="CapteG199413"/>
</dbReference>
<evidence type="ECO:0008006" key="7">
    <source>
        <dbReference type="Google" id="ProtNLM"/>
    </source>
</evidence>
<dbReference type="InterPro" id="IPR016188">
    <property type="entry name" value="PurM-like_N"/>
</dbReference>
<name>R7U9V9_CAPTE</name>
<dbReference type="EMBL" id="KB305862">
    <property type="protein sequence ID" value="ELU00598.1"/>
    <property type="molecule type" value="Genomic_DNA"/>
</dbReference>
<dbReference type="AlphaFoldDB" id="R7U9V9"/>
<keyword evidence="6" id="KW-1185">Reference proteome</keyword>
<protein>
    <recommendedName>
        <fullName evidence="7">PurM-like C-terminal domain-containing protein</fullName>
    </recommendedName>
</protein>
<feature type="domain" description="PurM-like N-terminal" evidence="2">
    <location>
        <begin position="1"/>
        <end position="69"/>
    </location>
</feature>
<dbReference type="Pfam" id="PF02769">
    <property type="entry name" value="AIRS_C"/>
    <property type="match status" value="1"/>
</dbReference>
<dbReference type="InterPro" id="IPR036921">
    <property type="entry name" value="PurM-like_N_sf"/>
</dbReference>
<feature type="non-terminal residue" evidence="4">
    <location>
        <position position="312"/>
    </location>
</feature>
<reference evidence="4 6" key="2">
    <citation type="journal article" date="2013" name="Nature">
        <title>Insights into bilaterian evolution from three spiralian genomes.</title>
        <authorList>
            <person name="Simakov O."/>
            <person name="Marletaz F."/>
            <person name="Cho S.J."/>
            <person name="Edsinger-Gonzales E."/>
            <person name="Havlak P."/>
            <person name="Hellsten U."/>
            <person name="Kuo D.H."/>
            <person name="Larsson T."/>
            <person name="Lv J."/>
            <person name="Arendt D."/>
            <person name="Savage R."/>
            <person name="Osoegawa K."/>
            <person name="de Jong P."/>
            <person name="Grimwood J."/>
            <person name="Chapman J.A."/>
            <person name="Shapiro H."/>
            <person name="Aerts A."/>
            <person name="Otillar R.P."/>
            <person name="Terry A.Y."/>
            <person name="Boore J.L."/>
            <person name="Grigoriev I.V."/>
            <person name="Lindberg D.R."/>
            <person name="Seaver E.C."/>
            <person name="Weisblat D.A."/>
            <person name="Putnam N.H."/>
            <person name="Rokhsar D.S."/>
        </authorList>
    </citation>
    <scope>NUCLEOTIDE SEQUENCE</scope>
    <source>
        <strain evidence="4 6">I ESC-2004</strain>
    </source>
</reference>
<dbReference type="InterPro" id="IPR010918">
    <property type="entry name" value="PurM-like_C_dom"/>
</dbReference>
<dbReference type="PANTHER" id="PTHR43555:SF1">
    <property type="entry name" value="PHOSPHORIBOSYLFORMYLGLYCINAMIDINE SYNTHASE SUBUNIT PURL"/>
    <property type="match status" value="1"/>
</dbReference>
<dbReference type="HOGENOM" id="CLU_893026_0_0_1"/>
<dbReference type="PANTHER" id="PTHR43555">
    <property type="entry name" value="PHOSPHORIBOSYLFORMYLGLYCINAMIDINE SYNTHASE SUBUNIT PURL"/>
    <property type="match status" value="1"/>
</dbReference>
<gene>
    <name evidence="4" type="ORF">CAPTEDRAFT_199413</name>
</gene>
<keyword evidence="1" id="KW-0963">Cytoplasm</keyword>
<reference evidence="6" key="1">
    <citation type="submission" date="2012-12" db="EMBL/GenBank/DDBJ databases">
        <authorList>
            <person name="Hellsten U."/>
            <person name="Grimwood J."/>
            <person name="Chapman J.A."/>
            <person name="Shapiro H."/>
            <person name="Aerts A."/>
            <person name="Otillar R.P."/>
            <person name="Terry A.Y."/>
            <person name="Boore J.L."/>
            <person name="Simakov O."/>
            <person name="Marletaz F."/>
            <person name="Cho S.-J."/>
            <person name="Edsinger-Gonzales E."/>
            <person name="Havlak P."/>
            <person name="Kuo D.-H."/>
            <person name="Larsson T."/>
            <person name="Lv J."/>
            <person name="Arendt D."/>
            <person name="Savage R."/>
            <person name="Osoegawa K."/>
            <person name="de Jong P."/>
            <person name="Lindberg D.R."/>
            <person name="Seaver E.C."/>
            <person name="Weisblat D.A."/>
            <person name="Putnam N.H."/>
            <person name="Grigoriev I.V."/>
            <person name="Rokhsar D.S."/>
        </authorList>
    </citation>
    <scope>NUCLEOTIDE SEQUENCE</scope>
    <source>
        <strain evidence="6">I ESC-2004</strain>
    </source>
</reference>
<dbReference type="EMBL" id="AMQN01047450">
    <property type="status" value="NOT_ANNOTATED_CDS"/>
    <property type="molecule type" value="Genomic_DNA"/>
</dbReference>
<sequence>MGARPVAAMNALFFGEADHPRTRHLVNGVVAGISSYGNAFGVPTVGGMVSFDKSYNGNCLVNAFAVGIAERDAIFYSAAPGPDLPVIYFGARTGRDGIHGASMASAEFDDESEAKRPTVQVGDPFTEKRLLEATLELMASGAVLAIQDMGAAGLTCSAVEMGAKGDVGVTLDLDAIPTREAGMSAYEIMLSESQERMLALIDPKKFTRAREIFAKWDLDFAEVGKTTEDLRFVVKMGGEVAADLPIKELGDEAPEYSRPRADRTKVPALDVKRLKLPKDLKAATLTMLASLELSSRRPIYEQYDYLIGNHTL</sequence>
<evidence type="ECO:0000259" key="2">
    <source>
        <dbReference type="Pfam" id="PF00586"/>
    </source>
</evidence>
<dbReference type="STRING" id="283909.R7U9V9"/>
<dbReference type="Pfam" id="PF00586">
    <property type="entry name" value="AIRS"/>
    <property type="match status" value="1"/>
</dbReference>
<evidence type="ECO:0000313" key="4">
    <source>
        <dbReference type="EMBL" id="ELU00598.1"/>
    </source>
</evidence>
<proteinExistence type="inferred from homology"/>
<accession>R7U9V9</accession>
<dbReference type="Gene3D" id="3.90.650.10">
    <property type="entry name" value="PurM-like C-terminal domain"/>
    <property type="match status" value="1"/>
</dbReference>
<reference evidence="5" key="3">
    <citation type="submission" date="2015-06" db="UniProtKB">
        <authorList>
            <consortium name="EnsemblMetazoa"/>
        </authorList>
    </citation>
    <scope>IDENTIFICATION</scope>
</reference>
<evidence type="ECO:0000313" key="5">
    <source>
        <dbReference type="EnsemblMetazoa" id="CapteP199413"/>
    </source>
</evidence>
<dbReference type="OrthoDB" id="7084781at2759"/>
<evidence type="ECO:0000256" key="1">
    <source>
        <dbReference type="ARBA" id="ARBA00022490"/>
    </source>
</evidence>
<dbReference type="HAMAP" id="MF_00420">
    <property type="entry name" value="PurL_2"/>
    <property type="match status" value="1"/>
</dbReference>
<dbReference type="GO" id="GO:0006189">
    <property type="term" value="P:'de novo' IMP biosynthetic process"/>
    <property type="evidence" value="ECO:0007669"/>
    <property type="project" value="InterPro"/>
</dbReference>
<dbReference type="InterPro" id="IPR036676">
    <property type="entry name" value="PurM-like_C_sf"/>
</dbReference>
<organism evidence="4">
    <name type="scientific">Capitella teleta</name>
    <name type="common">Polychaete worm</name>
    <dbReference type="NCBI Taxonomy" id="283909"/>
    <lineage>
        <taxon>Eukaryota</taxon>
        <taxon>Metazoa</taxon>
        <taxon>Spiralia</taxon>
        <taxon>Lophotrochozoa</taxon>
        <taxon>Annelida</taxon>
        <taxon>Polychaeta</taxon>
        <taxon>Sedentaria</taxon>
        <taxon>Scolecida</taxon>
        <taxon>Capitellidae</taxon>
        <taxon>Capitella</taxon>
    </lineage>
</organism>
<dbReference type="SUPFAM" id="SSF56042">
    <property type="entry name" value="PurM C-terminal domain-like"/>
    <property type="match status" value="1"/>
</dbReference>
<feature type="domain" description="PurM-like C-terminal" evidence="3">
    <location>
        <begin position="86"/>
        <end position="235"/>
    </location>
</feature>
<dbReference type="Gene3D" id="3.30.1330.10">
    <property type="entry name" value="PurM-like, N-terminal domain"/>
    <property type="match status" value="1"/>
</dbReference>
<dbReference type="CDD" id="cd02203">
    <property type="entry name" value="PurL_repeat1"/>
    <property type="match status" value="1"/>
</dbReference>